<name>A0ABR2IPZ1_9EUKA</name>
<sequence>MILLFFTCCRSADIHYFSFNNSEKYLQHDVERNISKLKKKLKQNDQIFFIDSKVSNKNANIFLDMIMNYSHLSITFIGFQTKVILNNASILNLKDANITIKNMTFVNCDSSNFNIVDSSLNLINIWFIGNGHLATNTLLNFVNCTSVMTQVYFKNHNRPLIFSNSSILFSQYIFFKNIVFNALEKSVIYLITSSFEGSYIKLRNSNVSHLILLDNSNVFISNFKNLNSDFTSILVYSIFSNILIRNAIFEKCNGPILSSIDESTFHISNIQVSDHFSEYPLFTVINASLSVFDSQFQESQIDSIATIKECSNFFFTNSSIFYLMATNPLFEIQKTNSAEFAQITIYRLISQSDIGIIHAISSDYEKISQMLIQGFISQKSKSTAFIFSDVSSIYLDDFNYTKNGVPLMIVKQTNVVFANSYIGQNDCIEFKENIPPSFITLLTESSLHFINSQFIGNTVSNGFSLLSVNSLIFFMKVTFSKNNGPIHFIQSDVKLSKSLFKNNLNRVIESQFSNINVHKCLFSSGKQLQIFVGNESKIIVNTTIVNSSHFIEADPSAYSVTIGSGRFLYSYKRAMIIDTKRTKLSLLDTKFNCSIECEKMDFKNDINYEDNLIDNDINNDENQFNDGQSSVLLINKKIINKNDDENKSELPIDVNQNHRSLTMTSSPFLEPLDKKLFQEENNTNFDKKVPLITSSIQTQTYNENSSIINLPSPQVDLGYQFCLVIFPIFFLCAIFIYRFKSTRFRRVSKKIFSPKGRYQL</sequence>
<comment type="caution">
    <text evidence="2">The sequence shown here is derived from an EMBL/GenBank/DDBJ whole genome shotgun (WGS) entry which is preliminary data.</text>
</comment>
<evidence type="ECO:0000313" key="2">
    <source>
        <dbReference type="EMBL" id="KAK8867035.1"/>
    </source>
</evidence>
<reference evidence="2 3" key="1">
    <citation type="submission" date="2024-04" db="EMBL/GenBank/DDBJ databases">
        <title>Tritrichomonas musculus Genome.</title>
        <authorList>
            <person name="Alves-Ferreira E."/>
            <person name="Grigg M."/>
            <person name="Lorenzi H."/>
            <person name="Galac M."/>
        </authorList>
    </citation>
    <scope>NUCLEOTIDE SEQUENCE [LARGE SCALE GENOMIC DNA]</scope>
    <source>
        <strain evidence="2 3">EAF2021</strain>
    </source>
</reference>
<dbReference type="Proteomes" id="UP001470230">
    <property type="component" value="Unassembled WGS sequence"/>
</dbReference>
<evidence type="ECO:0000313" key="3">
    <source>
        <dbReference type="Proteomes" id="UP001470230"/>
    </source>
</evidence>
<protein>
    <recommendedName>
        <fullName evidence="4">Right handed beta helix domain-containing protein</fullName>
    </recommendedName>
</protein>
<proteinExistence type="predicted"/>
<accession>A0ABR2IPZ1</accession>
<evidence type="ECO:0000256" key="1">
    <source>
        <dbReference type="SAM" id="Phobius"/>
    </source>
</evidence>
<gene>
    <name evidence="2" type="ORF">M9Y10_010004</name>
</gene>
<feature type="transmembrane region" description="Helical" evidence="1">
    <location>
        <begin position="717"/>
        <end position="739"/>
    </location>
</feature>
<keyword evidence="1" id="KW-0812">Transmembrane</keyword>
<dbReference type="EMBL" id="JAPFFF010000015">
    <property type="protein sequence ID" value="KAK8867035.1"/>
    <property type="molecule type" value="Genomic_DNA"/>
</dbReference>
<organism evidence="2 3">
    <name type="scientific">Tritrichomonas musculus</name>
    <dbReference type="NCBI Taxonomy" id="1915356"/>
    <lineage>
        <taxon>Eukaryota</taxon>
        <taxon>Metamonada</taxon>
        <taxon>Parabasalia</taxon>
        <taxon>Tritrichomonadida</taxon>
        <taxon>Tritrichomonadidae</taxon>
        <taxon>Tritrichomonas</taxon>
    </lineage>
</organism>
<keyword evidence="3" id="KW-1185">Reference proteome</keyword>
<evidence type="ECO:0008006" key="4">
    <source>
        <dbReference type="Google" id="ProtNLM"/>
    </source>
</evidence>
<keyword evidence="1" id="KW-0472">Membrane</keyword>
<keyword evidence="1" id="KW-1133">Transmembrane helix</keyword>